<dbReference type="AlphaFoldDB" id="X1CKJ1"/>
<comment type="caution">
    <text evidence="1">The sequence shown here is derived from an EMBL/GenBank/DDBJ whole genome shotgun (WGS) entry which is preliminary data.</text>
</comment>
<accession>X1CKJ1</accession>
<sequence length="247" mass="28688">FNAKDWHRFLLSRNKNVEESTFIEFKTYIDKNHLAFINRVLDYKDNLVFSYSGKGERLGIDGVDYGNIALNFANDSPNNWQYEQYHENFSDIRICDPAGSGFAIQPPILKGLMNDLHEIGSESKPQDSPNILLSSLLLLLKHYQTNNSPGRTGNEDNPFFGKKLAIILISCRPPPSESLYHRNLEIKRLYDKLYPCVRTKKVLDVKEASVCLGWHERIMKLFADTNYFYKSFSYIYDLGEIKRLEEQ</sequence>
<feature type="non-terminal residue" evidence="1">
    <location>
        <position position="247"/>
    </location>
</feature>
<evidence type="ECO:0000313" key="1">
    <source>
        <dbReference type="EMBL" id="GAH08911.1"/>
    </source>
</evidence>
<reference evidence="1" key="1">
    <citation type="journal article" date="2014" name="Front. Microbiol.">
        <title>High frequency of phylogenetically diverse reductive dehalogenase-homologous genes in deep subseafloor sedimentary metagenomes.</title>
        <authorList>
            <person name="Kawai M."/>
            <person name="Futagami T."/>
            <person name="Toyoda A."/>
            <person name="Takaki Y."/>
            <person name="Nishi S."/>
            <person name="Hori S."/>
            <person name="Arai W."/>
            <person name="Tsubouchi T."/>
            <person name="Morono Y."/>
            <person name="Uchiyama I."/>
            <person name="Ito T."/>
            <person name="Fujiyama A."/>
            <person name="Inagaki F."/>
            <person name="Takami H."/>
        </authorList>
    </citation>
    <scope>NUCLEOTIDE SEQUENCE</scope>
    <source>
        <strain evidence="1">Expedition CK06-06</strain>
    </source>
</reference>
<dbReference type="EMBL" id="BART01032246">
    <property type="protein sequence ID" value="GAH08911.1"/>
    <property type="molecule type" value="Genomic_DNA"/>
</dbReference>
<proteinExistence type="predicted"/>
<protein>
    <submittedName>
        <fullName evidence="1">Uncharacterized protein</fullName>
    </submittedName>
</protein>
<name>X1CKJ1_9ZZZZ</name>
<organism evidence="1">
    <name type="scientific">marine sediment metagenome</name>
    <dbReference type="NCBI Taxonomy" id="412755"/>
    <lineage>
        <taxon>unclassified sequences</taxon>
        <taxon>metagenomes</taxon>
        <taxon>ecological metagenomes</taxon>
    </lineage>
</organism>
<feature type="non-terminal residue" evidence="1">
    <location>
        <position position="1"/>
    </location>
</feature>
<gene>
    <name evidence="1" type="ORF">S01H4_55793</name>
</gene>